<dbReference type="EMBL" id="CP018632">
    <property type="protein sequence ID" value="ASJ70401.1"/>
    <property type="molecule type" value="Genomic_DNA"/>
</dbReference>
<reference evidence="3 4" key="1">
    <citation type="submission" date="2016-12" db="EMBL/GenBank/DDBJ databases">
        <authorList>
            <person name="Song W.-J."/>
            <person name="Kurnit D.M."/>
        </authorList>
    </citation>
    <scope>NUCLEOTIDE SEQUENCE [LARGE SCALE GENOMIC DNA]</scope>
    <source>
        <strain evidence="3 4">IMCC3135</strain>
    </source>
</reference>
<dbReference type="InterPro" id="IPR002477">
    <property type="entry name" value="Peptidoglycan-bd-like"/>
</dbReference>
<sequence length="291" mass="31095">MLKKSSLLGKEAGRYLLIASMTGLMVGCGGGSSSDTNPEGTDPDLIPGAEIPLGEQDFDFDGILNADDEDADGDGLNDFTDDNFVDLDEDGLDDFSLLTEAQIEAETVLPVSAQNPCGSQGGTDNNSSNDAWSDNCVVRRSTTAGGQFADSLFSAGIQRVLYCSGFATDADYAGDNDYTNFADGEYGPASEAAIERFQEEELLVADGVVGRQTWARLDERVELLNPGVLNETPDTYGFRNGVCAGIPMFYQDVSTFDGGLTIVGGQWTLARNQPNEDESVPFSYEAPFNEL</sequence>
<organism evidence="3 4">
    <name type="scientific">Granulosicoccus antarcticus IMCC3135</name>
    <dbReference type="NCBI Taxonomy" id="1192854"/>
    <lineage>
        <taxon>Bacteria</taxon>
        <taxon>Pseudomonadati</taxon>
        <taxon>Pseudomonadota</taxon>
        <taxon>Gammaproteobacteria</taxon>
        <taxon>Chromatiales</taxon>
        <taxon>Granulosicoccaceae</taxon>
        <taxon>Granulosicoccus</taxon>
    </lineage>
</organism>
<evidence type="ECO:0000313" key="3">
    <source>
        <dbReference type="EMBL" id="ASJ70401.1"/>
    </source>
</evidence>
<dbReference type="RefSeq" id="WP_088915949.1">
    <property type="nucleotide sequence ID" value="NZ_CP018632.1"/>
</dbReference>
<dbReference type="InterPro" id="IPR036366">
    <property type="entry name" value="PGBDSf"/>
</dbReference>
<feature type="domain" description="Peptidoglycan binding-like" evidence="2">
    <location>
        <begin position="182"/>
        <end position="217"/>
    </location>
</feature>
<proteinExistence type="predicted"/>
<dbReference type="PROSITE" id="PS51257">
    <property type="entry name" value="PROKAR_LIPOPROTEIN"/>
    <property type="match status" value="1"/>
</dbReference>
<dbReference type="Gene3D" id="1.10.101.10">
    <property type="entry name" value="PGBD-like superfamily/PGBD"/>
    <property type="match status" value="1"/>
</dbReference>
<protein>
    <recommendedName>
        <fullName evidence="2">Peptidoglycan binding-like domain-containing protein</fullName>
    </recommendedName>
</protein>
<dbReference type="KEGG" id="gai:IMCC3135_01410"/>
<gene>
    <name evidence="3" type="ORF">IMCC3135_01410</name>
</gene>
<feature type="region of interest" description="Disordered" evidence="1">
    <location>
        <begin position="112"/>
        <end position="131"/>
    </location>
</feature>
<dbReference type="InterPro" id="IPR036365">
    <property type="entry name" value="PGBD-like_sf"/>
</dbReference>
<name>A0A2Z2NK67_9GAMM</name>
<evidence type="ECO:0000259" key="2">
    <source>
        <dbReference type="Pfam" id="PF01471"/>
    </source>
</evidence>
<dbReference type="SUPFAM" id="SSF47090">
    <property type="entry name" value="PGBD-like"/>
    <property type="match status" value="1"/>
</dbReference>
<evidence type="ECO:0000313" key="4">
    <source>
        <dbReference type="Proteomes" id="UP000250079"/>
    </source>
</evidence>
<accession>A0A2Z2NK67</accession>
<dbReference type="Pfam" id="PF01471">
    <property type="entry name" value="PG_binding_1"/>
    <property type="match status" value="1"/>
</dbReference>
<dbReference type="Proteomes" id="UP000250079">
    <property type="component" value="Chromosome"/>
</dbReference>
<evidence type="ECO:0000256" key="1">
    <source>
        <dbReference type="SAM" id="MobiDB-lite"/>
    </source>
</evidence>
<keyword evidence="4" id="KW-1185">Reference proteome</keyword>
<dbReference type="AlphaFoldDB" id="A0A2Z2NK67"/>